<evidence type="ECO:0000313" key="2">
    <source>
        <dbReference type="EMBL" id="OGG54643.1"/>
    </source>
</evidence>
<evidence type="ECO:0000259" key="1">
    <source>
        <dbReference type="Pfam" id="PF00884"/>
    </source>
</evidence>
<dbReference type="InterPro" id="IPR052701">
    <property type="entry name" value="GAG_Ulvan_Degrading_Sulfatases"/>
</dbReference>
<gene>
    <name evidence="2" type="ORF">A3F84_13770</name>
</gene>
<dbReference type="EMBL" id="MFKF01000099">
    <property type="protein sequence ID" value="OGG54643.1"/>
    <property type="molecule type" value="Genomic_DNA"/>
</dbReference>
<sequence length="452" mass="51711">MNVLLICIDTLRADHLSGYGYPRLTSPHIDRLATQGTLFTQASAESIPTHPGHTSLFTGRDVFAHQVLCQGSSKVELSPDIPTLAERLRRRGYRTGAADNLGRWFSRGFDLYEKYSWEKDPTQPWRKAEAVNAVALPLLDRLAKGKRPFFMFVHYWDPHTPYLPPSPFTRMFYSWRRDERAKSHRSMAPIWKRYDALKHYFAQWLGGMGTVTDAGYVDALYDAEIAYCDANLAEFLARVDELGISGNTLVVLTSDHGEVLGEHEGCWYDHHGLYEANLRIPLILRCPGRIPAGLRLNGLVRTRDIAPTVLDLLGLKKETKETDGTTLLPLIRSRSHKGTSGELYLTECTWMKKRGWKTRDWKLIVAMEDPFNLPPVELYDLRRDPGETRNLARRRPDVVARLRRRMDAHIARRLRETGAPDPHSYQGITLRQIGKMATAVPENQRLDRPTDR</sequence>
<accession>A0A1F6CZN6</accession>
<comment type="caution">
    <text evidence="2">The sequence shown here is derived from an EMBL/GenBank/DDBJ whole genome shotgun (WGS) entry which is preliminary data.</text>
</comment>
<proteinExistence type="predicted"/>
<dbReference type="SUPFAM" id="SSF53649">
    <property type="entry name" value="Alkaline phosphatase-like"/>
    <property type="match status" value="1"/>
</dbReference>
<dbReference type="CDD" id="cd16148">
    <property type="entry name" value="sulfatase_like"/>
    <property type="match status" value="1"/>
</dbReference>
<dbReference type="InterPro" id="IPR000917">
    <property type="entry name" value="Sulfatase_N"/>
</dbReference>
<protein>
    <recommendedName>
        <fullName evidence="1">Sulfatase N-terminal domain-containing protein</fullName>
    </recommendedName>
</protein>
<dbReference type="Pfam" id="PF00884">
    <property type="entry name" value="Sulfatase"/>
    <property type="match status" value="1"/>
</dbReference>
<dbReference type="Proteomes" id="UP000178606">
    <property type="component" value="Unassembled WGS sequence"/>
</dbReference>
<feature type="domain" description="Sulfatase N-terminal" evidence="1">
    <location>
        <begin position="2"/>
        <end position="314"/>
    </location>
</feature>
<name>A0A1F6CZN6_HANXR</name>
<dbReference type="InterPro" id="IPR017850">
    <property type="entry name" value="Alkaline_phosphatase_core_sf"/>
</dbReference>
<evidence type="ECO:0000313" key="3">
    <source>
        <dbReference type="Proteomes" id="UP000178606"/>
    </source>
</evidence>
<organism evidence="2 3">
    <name type="scientific">Handelsmanbacteria sp. (strain RIFCSPLOWO2_12_FULL_64_10)</name>
    <dbReference type="NCBI Taxonomy" id="1817868"/>
    <lineage>
        <taxon>Bacteria</taxon>
        <taxon>Candidatus Handelsmaniibacteriota</taxon>
    </lineage>
</organism>
<dbReference type="PANTHER" id="PTHR43751">
    <property type="entry name" value="SULFATASE"/>
    <property type="match status" value="1"/>
</dbReference>
<dbReference type="AlphaFoldDB" id="A0A1F6CZN6"/>
<reference evidence="2 3" key="1">
    <citation type="journal article" date="2016" name="Nat. Commun.">
        <title>Thousands of microbial genomes shed light on interconnected biogeochemical processes in an aquifer system.</title>
        <authorList>
            <person name="Anantharaman K."/>
            <person name="Brown C.T."/>
            <person name="Hug L.A."/>
            <person name="Sharon I."/>
            <person name="Castelle C.J."/>
            <person name="Probst A.J."/>
            <person name="Thomas B.C."/>
            <person name="Singh A."/>
            <person name="Wilkins M.J."/>
            <person name="Karaoz U."/>
            <person name="Brodie E.L."/>
            <person name="Williams K.H."/>
            <person name="Hubbard S.S."/>
            <person name="Banfield J.F."/>
        </authorList>
    </citation>
    <scope>NUCLEOTIDE SEQUENCE [LARGE SCALE GENOMIC DNA]</scope>
    <source>
        <strain evidence="3">RIFCSPLOWO2_12_FULL_64_10</strain>
    </source>
</reference>
<dbReference type="Gene3D" id="3.40.720.10">
    <property type="entry name" value="Alkaline Phosphatase, subunit A"/>
    <property type="match status" value="1"/>
</dbReference>
<dbReference type="PANTHER" id="PTHR43751:SF3">
    <property type="entry name" value="SULFATASE N-TERMINAL DOMAIN-CONTAINING PROTEIN"/>
    <property type="match status" value="1"/>
</dbReference>